<dbReference type="AlphaFoldDB" id="A0A2U3I4N5"/>
<proteinExistence type="predicted"/>
<evidence type="ECO:0000313" key="1">
    <source>
        <dbReference type="EMBL" id="SPB15131.1"/>
    </source>
</evidence>
<keyword evidence="2" id="KW-1185">Reference proteome</keyword>
<name>A0A2U3I4N5_9BURK</name>
<reference evidence="2" key="1">
    <citation type="submission" date="2018-01" db="EMBL/GenBank/DDBJ databases">
        <authorList>
            <person name="Peeters C."/>
        </authorList>
    </citation>
    <scope>NUCLEOTIDE SEQUENCE [LARGE SCALE GENOMIC DNA]</scope>
</reference>
<protein>
    <recommendedName>
        <fullName evidence="3">PF07007 family protein</fullName>
    </recommendedName>
</protein>
<evidence type="ECO:0008006" key="3">
    <source>
        <dbReference type="Google" id="ProtNLM"/>
    </source>
</evidence>
<evidence type="ECO:0000313" key="2">
    <source>
        <dbReference type="Proteomes" id="UP000238169"/>
    </source>
</evidence>
<organism evidence="1 2">
    <name type="scientific">Caballeronia novacaledonica</name>
    <dbReference type="NCBI Taxonomy" id="1544861"/>
    <lineage>
        <taxon>Bacteria</taxon>
        <taxon>Pseudomonadati</taxon>
        <taxon>Pseudomonadota</taxon>
        <taxon>Betaproteobacteria</taxon>
        <taxon>Burkholderiales</taxon>
        <taxon>Burkholderiaceae</taxon>
        <taxon>Caballeronia</taxon>
    </lineage>
</organism>
<accession>A0A2U3I4N5</accession>
<gene>
    <name evidence="1" type="ORF">NOV72_02360</name>
</gene>
<sequence>MSLTFFLVVQMASAVESYIYTGVAKVGKNDASPHLFLPSNPAYSGSASISEAEFTYSNNYGDLHCSVPVDKHANFSFDVIAAQNFGTSEDFEKFMFKKFGLRYNEFTDSYLLGGNAKEDCRAFKYSKIYTSKESIVVWSEDWMYVFRHQNVPVRDATRALECQRARSNVERMTCANRELMVFDAAVNLGFVEMQDSFSKEISAEDPVRVDQINWLRDVRNNCVDTACLFNAYKARVAYFKKRLSARYPSYPQKVSNPQYD</sequence>
<dbReference type="EMBL" id="OGTP01000006">
    <property type="protein sequence ID" value="SPB15131.1"/>
    <property type="molecule type" value="Genomic_DNA"/>
</dbReference>
<dbReference type="Proteomes" id="UP000238169">
    <property type="component" value="Unassembled WGS sequence"/>
</dbReference>